<dbReference type="Gene3D" id="3.30.70.100">
    <property type="match status" value="1"/>
</dbReference>
<dbReference type="InterPro" id="IPR006121">
    <property type="entry name" value="HMA_dom"/>
</dbReference>
<dbReference type="AlphaFoldDB" id="A0A250L1S9"/>
<sequence length="68" mass="7121">MAKIVLKVSGMKCGGCENQVQDAAKSCVGISEAKASHQAGTVEIDYDDTKADLTSVKKAITEKGFTVD</sequence>
<keyword evidence="3" id="KW-1185">Reference proteome</keyword>
<gene>
    <name evidence="2" type="ORF">sS8_4319</name>
</gene>
<dbReference type="KEGG" id="mmai:sS8_4319"/>
<name>A0A250L1S9_9GAMM</name>
<protein>
    <submittedName>
        <fullName evidence="2">Heavy-metal-associated domain family protein</fullName>
    </submittedName>
</protein>
<dbReference type="GO" id="GO:0046872">
    <property type="term" value="F:metal ion binding"/>
    <property type="evidence" value="ECO:0007669"/>
    <property type="project" value="InterPro"/>
</dbReference>
<dbReference type="PROSITE" id="PS50846">
    <property type="entry name" value="HMA_2"/>
    <property type="match status" value="1"/>
</dbReference>
<dbReference type="Pfam" id="PF00403">
    <property type="entry name" value="HMA"/>
    <property type="match status" value="1"/>
</dbReference>
<dbReference type="CDD" id="cd00371">
    <property type="entry name" value="HMA"/>
    <property type="match status" value="1"/>
</dbReference>
<organism evidence="2 3">
    <name type="scientific">Methylocaldum marinum</name>
    <dbReference type="NCBI Taxonomy" id="1432792"/>
    <lineage>
        <taxon>Bacteria</taxon>
        <taxon>Pseudomonadati</taxon>
        <taxon>Pseudomonadota</taxon>
        <taxon>Gammaproteobacteria</taxon>
        <taxon>Methylococcales</taxon>
        <taxon>Methylococcaceae</taxon>
        <taxon>Methylocaldum</taxon>
    </lineage>
</organism>
<dbReference type="SUPFAM" id="SSF55008">
    <property type="entry name" value="HMA, heavy metal-associated domain"/>
    <property type="match status" value="1"/>
</dbReference>
<proteinExistence type="predicted"/>
<feature type="domain" description="HMA" evidence="1">
    <location>
        <begin position="2"/>
        <end position="68"/>
    </location>
</feature>
<accession>A0A250L1S9</accession>
<dbReference type="OrthoDB" id="9814359at2"/>
<dbReference type="Proteomes" id="UP000266313">
    <property type="component" value="Chromosome"/>
</dbReference>
<dbReference type="RefSeq" id="WP_119631456.1">
    <property type="nucleotide sequence ID" value="NZ_AP017928.1"/>
</dbReference>
<dbReference type="EMBL" id="AP017928">
    <property type="protein sequence ID" value="BBA36249.1"/>
    <property type="molecule type" value="Genomic_DNA"/>
</dbReference>
<evidence type="ECO:0000259" key="1">
    <source>
        <dbReference type="PROSITE" id="PS50846"/>
    </source>
</evidence>
<evidence type="ECO:0000313" key="3">
    <source>
        <dbReference type="Proteomes" id="UP000266313"/>
    </source>
</evidence>
<reference evidence="2 3" key="1">
    <citation type="submission" date="2016-12" db="EMBL/GenBank/DDBJ databases">
        <title>Genome sequencing of Methylocaldum marinum.</title>
        <authorList>
            <person name="Takeuchi M."/>
            <person name="Kamagata Y."/>
            <person name="Hiraoka S."/>
            <person name="Oshima K."/>
            <person name="Hattori M."/>
            <person name="Iwasaki W."/>
        </authorList>
    </citation>
    <scope>NUCLEOTIDE SEQUENCE [LARGE SCALE GENOMIC DNA]</scope>
    <source>
        <strain evidence="2 3">S8</strain>
    </source>
</reference>
<dbReference type="InterPro" id="IPR036163">
    <property type="entry name" value="HMA_dom_sf"/>
</dbReference>
<evidence type="ECO:0000313" key="2">
    <source>
        <dbReference type="EMBL" id="BBA36249.1"/>
    </source>
</evidence>